<dbReference type="Gene3D" id="2.120.10.10">
    <property type="match status" value="1"/>
</dbReference>
<comment type="caution">
    <text evidence="5">The sequence shown here is derived from an EMBL/GenBank/DDBJ whole genome shotgun (WGS) entry which is preliminary data.</text>
</comment>
<dbReference type="Pfam" id="PF22925">
    <property type="entry name" value="TS_C"/>
    <property type="match status" value="1"/>
</dbReference>
<dbReference type="VEuPathDB" id="TriTrypDB:TCSYLVIO_009486"/>
<feature type="region of interest" description="Disordered" evidence="2">
    <location>
        <begin position="16"/>
        <end position="38"/>
    </location>
</feature>
<dbReference type="VEuPathDB" id="TriTrypDB:TCDM_13616"/>
<dbReference type="GO" id="GO:0016020">
    <property type="term" value="C:membrane"/>
    <property type="evidence" value="ECO:0007669"/>
    <property type="project" value="TreeGrafter"/>
</dbReference>
<feature type="compositionally biased region" description="Low complexity" evidence="2">
    <location>
        <begin position="812"/>
        <end position="822"/>
    </location>
</feature>
<dbReference type="VEuPathDB" id="TriTrypDB:ECC02_002135"/>
<dbReference type="InterPro" id="IPR021287">
    <property type="entry name" value="Trans-sialidase_CS"/>
</dbReference>
<dbReference type="VEuPathDB" id="TriTrypDB:TcCLB.507753.10"/>
<dbReference type="Pfam" id="PF13859">
    <property type="entry name" value="BNR_3"/>
    <property type="match status" value="1"/>
</dbReference>
<dbReference type="SUPFAM" id="SSF49899">
    <property type="entry name" value="Concanavalin A-like lectins/glucanases"/>
    <property type="match status" value="1"/>
</dbReference>
<dbReference type="CDD" id="cd15482">
    <property type="entry name" value="Sialidase_non-viral"/>
    <property type="match status" value="1"/>
</dbReference>
<evidence type="ECO:0000313" key="5">
    <source>
        <dbReference type="EMBL" id="PWV20251.1"/>
    </source>
</evidence>
<dbReference type="InterPro" id="IPR011040">
    <property type="entry name" value="Sialidase"/>
</dbReference>
<dbReference type="InterPro" id="IPR036278">
    <property type="entry name" value="Sialidase_sf"/>
</dbReference>
<dbReference type="VEuPathDB" id="TriTrypDB:BCY84_17925"/>
<feature type="compositionally biased region" description="Polar residues" evidence="2">
    <location>
        <begin position="931"/>
        <end position="940"/>
    </location>
</feature>
<dbReference type="PANTHER" id="PTHR10628">
    <property type="entry name" value="SIALIDASE"/>
    <property type="match status" value="1"/>
</dbReference>
<dbReference type="SUPFAM" id="SSF50939">
    <property type="entry name" value="Sialidases"/>
    <property type="match status" value="1"/>
</dbReference>
<keyword evidence="1" id="KW-0677">Repeat</keyword>
<feature type="domain" description="Sialidase" evidence="3">
    <location>
        <begin position="97"/>
        <end position="445"/>
    </location>
</feature>
<dbReference type="VEuPathDB" id="TriTrypDB:TcCLB.504593.10"/>
<dbReference type="VEuPathDB" id="TriTrypDB:Tc_MARK_7251"/>
<gene>
    <name evidence="5" type="ORF">C3747_7g203</name>
</gene>
<dbReference type="Gene3D" id="2.60.120.200">
    <property type="match status" value="1"/>
</dbReference>
<evidence type="ECO:0000259" key="3">
    <source>
        <dbReference type="Pfam" id="PF13859"/>
    </source>
</evidence>
<evidence type="ECO:0000259" key="4">
    <source>
        <dbReference type="Pfam" id="PF22925"/>
    </source>
</evidence>
<dbReference type="VEuPathDB" id="TriTrypDB:TCSYLVIO_000225"/>
<feature type="domain" description="Trans-sialidase C-terminal" evidence="4">
    <location>
        <begin position="505"/>
        <end position="727"/>
    </location>
</feature>
<dbReference type="OrthoDB" id="10429881at2759"/>
<dbReference type="PANTHER" id="PTHR10628:SF30">
    <property type="entry name" value="EXO-ALPHA-SIALIDASE"/>
    <property type="match status" value="1"/>
</dbReference>
<dbReference type="GO" id="GO:0004308">
    <property type="term" value="F:exo-alpha-sialidase activity"/>
    <property type="evidence" value="ECO:0007669"/>
    <property type="project" value="InterPro"/>
</dbReference>
<dbReference type="VEuPathDB" id="TriTrypDB:C3747_7g203"/>
<dbReference type="AlphaFoldDB" id="A0A2V2XHH2"/>
<dbReference type="InterPro" id="IPR013320">
    <property type="entry name" value="ConA-like_dom_sf"/>
</dbReference>
<organism evidence="5 6">
    <name type="scientific">Trypanosoma cruzi</name>
    <dbReference type="NCBI Taxonomy" id="5693"/>
    <lineage>
        <taxon>Eukaryota</taxon>
        <taxon>Discoba</taxon>
        <taxon>Euglenozoa</taxon>
        <taxon>Kinetoplastea</taxon>
        <taxon>Metakinetoplastina</taxon>
        <taxon>Trypanosomatida</taxon>
        <taxon>Trypanosomatidae</taxon>
        <taxon>Trypanosoma</taxon>
        <taxon>Schizotrypanum</taxon>
    </lineage>
</organism>
<dbReference type="SMR" id="A0A2V2XHH2"/>
<evidence type="ECO:0000256" key="1">
    <source>
        <dbReference type="ARBA" id="ARBA00022737"/>
    </source>
</evidence>
<feature type="compositionally biased region" description="Basic and acidic residues" evidence="2">
    <location>
        <begin position="843"/>
        <end position="853"/>
    </location>
</feature>
<dbReference type="VEuPathDB" id="TriTrypDB:C4B63_77g67"/>
<dbReference type="VEuPathDB" id="TriTrypDB:TcCL_ESM04718"/>
<evidence type="ECO:0000256" key="2">
    <source>
        <dbReference type="SAM" id="MobiDB-lite"/>
    </source>
</evidence>
<dbReference type="VEuPathDB" id="TriTrypDB:TcCL_NonESM12511"/>
<protein>
    <submittedName>
        <fullName evidence="5">Putative trans-sialidase, Group III</fullName>
    </submittedName>
</protein>
<dbReference type="EMBL" id="PRFC01000007">
    <property type="protein sequence ID" value="PWV20251.1"/>
    <property type="molecule type" value="Genomic_DNA"/>
</dbReference>
<dbReference type="VEuPathDB" id="TriTrypDB:TcBrA4_0141380"/>
<dbReference type="GO" id="GO:0005737">
    <property type="term" value="C:cytoplasm"/>
    <property type="evidence" value="ECO:0007669"/>
    <property type="project" value="TreeGrafter"/>
</dbReference>
<dbReference type="InterPro" id="IPR055239">
    <property type="entry name" value="TS_C"/>
</dbReference>
<reference evidence="5 6" key="1">
    <citation type="journal article" date="2018" name="Microb. Genom.">
        <title>Expanding an expanded genome: long-read sequencing of Trypanosoma cruzi.</title>
        <authorList>
            <person name="Berna L."/>
            <person name="Rodriguez M."/>
            <person name="Chiribao M.L."/>
            <person name="Parodi-Talice A."/>
            <person name="Pita S."/>
            <person name="Rijo G."/>
            <person name="Alvarez-Valin F."/>
            <person name="Robello C."/>
        </authorList>
    </citation>
    <scope>NUCLEOTIDE SEQUENCE [LARGE SCALE GENOMIC DNA]</scope>
    <source>
        <strain evidence="5 6">TCC</strain>
    </source>
</reference>
<name>A0A2V2XHH2_TRYCR</name>
<dbReference type="InterPro" id="IPR026856">
    <property type="entry name" value="Sialidase_fam"/>
</dbReference>
<dbReference type="VEuPathDB" id="TriTrypDB:TcG_12570"/>
<dbReference type="VEuPathDB" id="TriTrypDB:TcYC6_0130770"/>
<evidence type="ECO:0000313" key="6">
    <source>
        <dbReference type="Proteomes" id="UP000246078"/>
    </source>
</evidence>
<feature type="region of interest" description="Disordered" evidence="2">
    <location>
        <begin position="811"/>
        <end position="967"/>
    </location>
</feature>
<dbReference type="PRINTS" id="PR01803">
    <property type="entry name" value="TCSIALIDASE"/>
</dbReference>
<dbReference type="VEuPathDB" id="TriTrypDB:Tc_MARK_6776"/>
<dbReference type="VEuPathDB" id="TriTrypDB:TcCLB.511129.40"/>
<accession>A0A2V2XHH2</accession>
<proteinExistence type="predicted"/>
<sequence length="1042" mass="113889">MLSRVVAVMAPRTHNCRRVTGSSGRRREGKKSEPQRPNMSRRVFASVVLFIVMMCCSSEATYGKEGNSRNGIIFEGGNSFNDPETENLVQAFDSFRAPSLAYVNGVVVATVEAHYTNSTDNKSCVSLAARSMESNGGEWTNGTAIVFDHYDVKIDRLLSPTTFVDERDGATNALVGGYGTSTTPLKEVTGDGKYWVPRIAAGSLIPYDDDDEKKKEFKWNKVASTSGVPHDLWESERTNPKRFKQFLGGGGAGIRMEDDDRYVLPIQALKDDGKVVSLVILAKKTSYGWEFSNGTSHEGCIQPAVLEWKEKELIMMTSCDDGSRRVYRSSTMGNLWTEEYDTLSRVWGNSRTRVGHGAQGGFVSAMIDGQKVILVSRPVYSEKDKKETGRLHLWLTDMQRIYDVGPISAVGENVSASTLLYATVEAQPLKEEEPKEEKKLYCSYEVAAAEDGKYNIAFVDLTEKLEDMRKVLAAWKEKDAQIAKEYRCGNEKNNWRSGCDARELTKGLVGLLSNKSTKNTWSDEYLCVNATVHGEVESTPDGGLTFKGPGAGAVWPVGDMGQTVPYHFANDKFTLVATVSIDKAPETGSSSIPLMGVRMNDAQGTVLFGLSYTHEKKWRIIFNGSFREPAHYENVEWEANKKYHVALQMDCDDGLFVYVNGKRIYDREYDYEDEDYEGYKSFSHKLRKLLSSHSISHFYIGGDNKSNSGNIHVTVSNVLLYNRLLQDDELNPLMKTKAVAASEAEVSAPEGAPQNSHLGQASEKDTTPSPQNQGLSPEKSKNEKYSAGSGQTTSADFTGLYTSAAEGEVEEVASSSVGSASSLTPTAGEGSPQKAPETDFPATEDHFEREQEHSSLSVVRPMTEQAEEAVVATPQRKTTEDRPQHSTLSDASEDMEESSSHSATLTSDEQTVEPEERKDTNPHTAVGASSGPDSSHSTEVASVDGATAAHEPSTDPATAQGHDEVLDGGDAAKDYLRTMPGETKIPSESNATPLSDHDILLEHGHLSDLASMALIGDSSVHGCVSRVLLLLLLGLWGTAALC</sequence>
<dbReference type="GO" id="GO:0009313">
    <property type="term" value="P:oligosaccharide catabolic process"/>
    <property type="evidence" value="ECO:0007669"/>
    <property type="project" value="TreeGrafter"/>
</dbReference>
<dbReference type="Pfam" id="PF11052">
    <property type="entry name" value="Tr-sialidase_C"/>
    <property type="match status" value="1"/>
</dbReference>
<dbReference type="GO" id="GO:0006689">
    <property type="term" value="P:ganglioside catabolic process"/>
    <property type="evidence" value="ECO:0007669"/>
    <property type="project" value="TreeGrafter"/>
</dbReference>
<dbReference type="InterPro" id="IPR008377">
    <property type="entry name" value="Sialidase_trypan"/>
</dbReference>
<feature type="region of interest" description="Disordered" evidence="2">
    <location>
        <begin position="741"/>
        <end position="795"/>
    </location>
</feature>
<dbReference type="Proteomes" id="UP000246078">
    <property type="component" value="Unassembled WGS sequence"/>
</dbReference>